<dbReference type="FunFam" id="1.20.1250.20:FF:000183">
    <property type="entry name" value="sodium-dependent lysophosphatidylcholine symporter 1 isoform X2"/>
    <property type="match status" value="1"/>
</dbReference>
<evidence type="ECO:0000313" key="11">
    <source>
        <dbReference type="Proteomes" id="UP000314986"/>
    </source>
</evidence>
<dbReference type="Gene3D" id="1.20.1250.20">
    <property type="entry name" value="MFS general substrate transporter like domains"/>
    <property type="match status" value="1"/>
</dbReference>
<keyword evidence="8 9" id="KW-0472">Membrane</keyword>
<keyword evidence="6 9" id="KW-1133">Transmembrane helix</keyword>
<keyword evidence="11" id="KW-1185">Reference proteome</keyword>
<dbReference type="PANTHER" id="PTHR11328:SF30">
    <property type="entry name" value="SPHINGOSINE-1-PHOSPHATE TRANSPORTER MFSD2B"/>
    <property type="match status" value="1"/>
</dbReference>
<feature type="transmembrane region" description="Helical" evidence="9">
    <location>
        <begin position="294"/>
        <end position="313"/>
    </location>
</feature>
<organism evidence="10 11">
    <name type="scientific">Callorhinchus milii</name>
    <name type="common">Ghost shark</name>
    <dbReference type="NCBI Taxonomy" id="7868"/>
    <lineage>
        <taxon>Eukaryota</taxon>
        <taxon>Metazoa</taxon>
        <taxon>Chordata</taxon>
        <taxon>Craniata</taxon>
        <taxon>Vertebrata</taxon>
        <taxon>Chondrichthyes</taxon>
        <taxon>Holocephali</taxon>
        <taxon>Chimaeriformes</taxon>
        <taxon>Callorhinchidae</taxon>
        <taxon>Callorhinchus</taxon>
    </lineage>
</organism>
<evidence type="ECO:0000256" key="3">
    <source>
        <dbReference type="ARBA" id="ARBA00022448"/>
    </source>
</evidence>
<dbReference type="GO" id="GO:0051977">
    <property type="term" value="P:lysophospholipid transport"/>
    <property type="evidence" value="ECO:0007669"/>
    <property type="project" value="UniProtKB-ARBA"/>
</dbReference>
<sequence>IYNKNKLTVCSKLCFAIGGAPYEVVGSAIGFFLQIYLLDVAQITPFHASLVVFVGRAWDAATEPAVGYFISRSKWTKIGRLMPWMIGSTPFAVLSYLLLWYVPPLKTWKFLWYLVFYCLFQTLLTCFHVPYSALTMFISTDQSERDSATAYRTTVEVFGTMTGAAVQGQIVAHGHASNHCFLRNTSSDSSVNFTDRLEFLLSSDLLQKDSYMIAAGVIGGLYILCTIVLFFGVKERDAKSIPFFKGMKLVMRHGPYVKLTTTFLFTSLALQLVQGNFALFCTYAVDLRHHFQNIVLTILVSAVVTIPFWQWFLQRFGKKTAVYCGISWIIPFLILMVTIPNNLTVAYVVAISSGLSVASYFLLLWSMLPDVVDDFRLQNPHSKGMEPIFCSFYVFFTKFAAGVSLGFSTLSLDFAGYETGACSQPPSVAFTLKLLVGAAPTGLIFIGLLIFRFYPITEKDRMRNKLALKELR</sequence>
<feature type="transmembrane region" description="Helical" evidence="9">
    <location>
        <begin position="345"/>
        <end position="368"/>
    </location>
</feature>
<feature type="transmembrane region" description="Helical" evidence="9">
    <location>
        <begin position="320"/>
        <end position="339"/>
    </location>
</feature>
<keyword evidence="7" id="KW-0445">Lipid transport</keyword>
<dbReference type="Proteomes" id="UP000314986">
    <property type="component" value="Unassembled WGS sequence"/>
</dbReference>
<comment type="similarity">
    <text evidence="2">Belongs to the major facilitator superfamily.</text>
</comment>
<gene>
    <name evidence="10" type="primary">LOC103180956</name>
</gene>
<protein>
    <submittedName>
        <fullName evidence="10">MFSD2 lysolipid transporter B, sphingolipid</fullName>
    </submittedName>
</protein>
<evidence type="ECO:0000313" key="10">
    <source>
        <dbReference type="Ensembl" id="ENSCMIP00000020427.1"/>
    </source>
</evidence>
<feature type="transmembrane region" description="Helical" evidence="9">
    <location>
        <begin position="110"/>
        <end position="131"/>
    </location>
</feature>
<dbReference type="GO" id="GO:0008643">
    <property type="term" value="P:carbohydrate transport"/>
    <property type="evidence" value="ECO:0007669"/>
    <property type="project" value="InterPro"/>
</dbReference>
<name>A0A4W3HZT4_CALMI</name>
<reference evidence="11" key="1">
    <citation type="journal article" date="2006" name="Science">
        <title>Ancient noncoding elements conserved in the human genome.</title>
        <authorList>
            <person name="Venkatesh B."/>
            <person name="Kirkness E.F."/>
            <person name="Loh Y.H."/>
            <person name="Halpern A.L."/>
            <person name="Lee A.P."/>
            <person name="Johnson J."/>
            <person name="Dandona N."/>
            <person name="Viswanathan L.D."/>
            <person name="Tay A."/>
            <person name="Venter J.C."/>
            <person name="Strausberg R.L."/>
            <person name="Brenner S."/>
        </authorList>
    </citation>
    <scope>NUCLEOTIDE SEQUENCE [LARGE SCALE GENOMIC DNA]</scope>
</reference>
<keyword evidence="4" id="KW-1003">Cell membrane</keyword>
<evidence type="ECO:0000256" key="1">
    <source>
        <dbReference type="ARBA" id="ARBA00004651"/>
    </source>
</evidence>
<dbReference type="AlphaFoldDB" id="A0A4W3HZT4"/>
<proteinExistence type="inferred from homology"/>
<dbReference type="Pfam" id="PF13347">
    <property type="entry name" value="MFS_2"/>
    <property type="match status" value="1"/>
</dbReference>
<dbReference type="Ensembl" id="ENSCMIT00000020801.1">
    <property type="protein sequence ID" value="ENSCMIP00000020427.1"/>
    <property type="gene ID" value="ENSCMIG00000009415.1"/>
</dbReference>
<evidence type="ECO:0000256" key="5">
    <source>
        <dbReference type="ARBA" id="ARBA00022692"/>
    </source>
</evidence>
<dbReference type="SUPFAM" id="SSF103473">
    <property type="entry name" value="MFS general substrate transporter"/>
    <property type="match status" value="1"/>
</dbReference>
<dbReference type="GO" id="GO:0015293">
    <property type="term" value="F:symporter activity"/>
    <property type="evidence" value="ECO:0007669"/>
    <property type="project" value="InterPro"/>
</dbReference>
<dbReference type="PANTHER" id="PTHR11328">
    <property type="entry name" value="MAJOR FACILITATOR SUPERFAMILY DOMAIN-CONTAINING PROTEIN"/>
    <property type="match status" value="1"/>
</dbReference>
<dbReference type="InterPro" id="IPR039672">
    <property type="entry name" value="MFS_2"/>
</dbReference>
<evidence type="ECO:0000256" key="2">
    <source>
        <dbReference type="ARBA" id="ARBA00008335"/>
    </source>
</evidence>
<evidence type="ECO:0000256" key="6">
    <source>
        <dbReference type="ARBA" id="ARBA00022989"/>
    </source>
</evidence>
<evidence type="ECO:0000256" key="8">
    <source>
        <dbReference type="ARBA" id="ARBA00023136"/>
    </source>
</evidence>
<reference evidence="11" key="2">
    <citation type="journal article" date="2007" name="PLoS Biol.">
        <title>Survey sequencing and comparative analysis of the elephant shark (Callorhinchus milii) genome.</title>
        <authorList>
            <person name="Venkatesh B."/>
            <person name="Kirkness E.F."/>
            <person name="Loh Y.H."/>
            <person name="Halpern A.L."/>
            <person name="Lee A.P."/>
            <person name="Johnson J."/>
            <person name="Dandona N."/>
            <person name="Viswanathan L.D."/>
            <person name="Tay A."/>
            <person name="Venter J.C."/>
            <person name="Strausberg R.L."/>
            <person name="Brenner S."/>
        </authorList>
    </citation>
    <scope>NUCLEOTIDE SEQUENCE [LARGE SCALE GENOMIC DNA]</scope>
</reference>
<dbReference type="GO" id="GO:0005886">
    <property type="term" value="C:plasma membrane"/>
    <property type="evidence" value="ECO:0007669"/>
    <property type="project" value="UniProtKB-SubCell"/>
</dbReference>
<comment type="subcellular location">
    <subcellularLocation>
        <location evidence="1">Cell membrane</location>
        <topology evidence="1">Multi-pass membrane protein</topology>
    </subcellularLocation>
</comment>
<evidence type="ECO:0000256" key="4">
    <source>
        <dbReference type="ARBA" id="ARBA00022475"/>
    </source>
</evidence>
<feature type="transmembrane region" description="Helical" evidence="9">
    <location>
        <begin position="81"/>
        <end position="103"/>
    </location>
</feature>
<accession>A0A4W3HZT4</accession>
<feature type="transmembrane region" description="Helical" evidence="9">
    <location>
        <begin position="254"/>
        <end position="274"/>
    </location>
</feature>
<dbReference type="InterPro" id="IPR036259">
    <property type="entry name" value="MFS_trans_sf"/>
</dbReference>
<reference evidence="11" key="3">
    <citation type="journal article" date="2014" name="Nature">
        <title>Elephant shark genome provides unique insights into gnathostome evolution.</title>
        <authorList>
            <consortium name="International Elephant Shark Genome Sequencing Consortium"/>
            <person name="Venkatesh B."/>
            <person name="Lee A.P."/>
            <person name="Ravi V."/>
            <person name="Maurya A.K."/>
            <person name="Lian M.M."/>
            <person name="Swann J.B."/>
            <person name="Ohta Y."/>
            <person name="Flajnik M.F."/>
            <person name="Sutoh Y."/>
            <person name="Kasahara M."/>
            <person name="Hoon S."/>
            <person name="Gangu V."/>
            <person name="Roy S.W."/>
            <person name="Irimia M."/>
            <person name="Korzh V."/>
            <person name="Kondrychyn I."/>
            <person name="Lim Z.W."/>
            <person name="Tay B.H."/>
            <person name="Tohari S."/>
            <person name="Kong K.W."/>
            <person name="Ho S."/>
            <person name="Lorente-Galdos B."/>
            <person name="Quilez J."/>
            <person name="Marques-Bonet T."/>
            <person name="Raney B.J."/>
            <person name="Ingham P.W."/>
            <person name="Tay A."/>
            <person name="Hillier L.W."/>
            <person name="Minx P."/>
            <person name="Boehm T."/>
            <person name="Wilson R.K."/>
            <person name="Brenner S."/>
            <person name="Warren W.C."/>
        </authorList>
    </citation>
    <scope>NUCLEOTIDE SEQUENCE [LARGE SCALE GENOMIC DNA]</scope>
</reference>
<dbReference type="GO" id="GO:0046624">
    <property type="term" value="F:sphingolipid transporter activity"/>
    <property type="evidence" value="ECO:0007669"/>
    <property type="project" value="TreeGrafter"/>
</dbReference>
<keyword evidence="5 9" id="KW-0812">Transmembrane</keyword>
<dbReference type="InParanoid" id="A0A4W3HZT4"/>
<dbReference type="FunFam" id="1.20.1250.20:FF:000185">
    <property type="entry name" value="sodium-dependent lysophosphatidylcholine symporter 1 isoform X1"/>
    <property type="match status" value="1"/>
</dbReference>
<feature type="transmembrane region" description="Helical" evidence="9">
    <location>
        <begin position="12"/>
        <end position="37"/>
    </location>
</feature>
<evidence type="ECO:0000256" key="7">
    <source>
        <dbReference type="ARBA" id="ARBA00023055"/>
    </source>
</evidence>
<feature type="transmembrane region" description="Helical" evidence="9">
    <location>
        <begin position="211"/>
        <end position="233"/>
    </location>
</feature>
<reference evidence="10" key="4">
    <citation type="submission" date="2025-08" db="UniProtKB">
        <authorList>
            <consortium name="Ensembl"/>
        </authorList>
    </citation>
    <scope>IDENTIFICATION</scope>
</reference>
<dbReference type="GeneTree" id="ENSGT00390000005318"/>
<evidence type="ECO:0000256" key="9">
    <source>
        <dbReference type="SAM" id="Phobius"/>
    </source>
</evidence>
<feature type="transmembrane region" description="Helical" evidence="9">
    <location>
        <begin position="430"/>
        <end position="454"/>
    </location>
</feature>
<reference evidence="10" key="5">
    <citation type="submission" date="2025-09" db="UniProtKB">
        <authorList>
            <consortium name="Ensembl"/>
        </authorList>
    </citation>
    <scope>IDENTIFICATION</scope>
</reference>
<feature type="transmembrane region" description="Helical" evidence="9">
    <location>
        <begin position="388"/>
        <end position="410"/>
    </location>
</feature>
<keyword evidence="3" id="KW-0813">Transport</keyword>
<dbReference type="STRING" id="7868.ENSCMIP00000020427"/>
<dbReference type="CDD" id="cd17452">
    <property type="entry name" value="MFS_MFSD2B"/>
    <property type="match status" value="1"/>
</dbReference>